<evidence type="ECO:0000313" key="1">
    <source>
        <dbReference type="EMBL" id="KKP44472.1"/>
    </source>
</evidence>
<reference evidence="1 2" key="1">
    <citation type="journal article" date="2015" name="Nature">
        <title>rRNA introns, odd ribosomes, and small enigmatic genomes across a large radiation of phyla.</title>
        <authorList>
            <person name="Brown C.T."/>
            <person name="Hug L.A."/>
            <person name="Thomas B.C."/>
            <person name="Sharon I."/>
            <person name="Castelle C.J."/>
            <person name="Singh A."/>
            <person name="Wilkins M.J."/>
            <person name="Williams K.H."/>
            <person name="Banfield J.F."/>
        </authorList>
    </citation>
    <scope>NUCLEOTIDE SEQUENCE [LARGE SCALE GENOMIC DNA]</scope>
</reference>
<organism evidence="1 2">
    <name type="scientific">Candidatus Woesebacteria bacterium GW2011_GWB1_33_22</name>
    <dbReference type="NCBI Taxonomy" id="1618566"/>
    <lineage>
        <taxon>Bacteria</taxon>
        <taxon>Candidatus Woeseibacteriota</taxon>
    </lineage>
</organism>
<dbReference type="EMBL" id="LBOW01000008">
    <property type="protein sequence ID" value="KKP44472.1"/>
    <property type="molecule type" value="Genomic_DNA"/>
</dbReference>
<gene>
    <name evidence="1" type="ORF">UR35_C0008G0017</name>
</gene>
<accession>A0A0G0CM56</accession>
<evidence type="ECO:0000313" key="2">
    <source>
        <dbReference type="Proteomes" id="UP000034778"/>
    </source>
</evidence>
<name>A0A0G0CM56_9BACT</name>
<proteinExistence type="predicted"/>
<comment type="caution">
    <text evidence="1">The sequence shown here is derived from an EMBL/GenBank/DDBJ whole genome shotgun (WGS) entry which is preliminary data.</text>
</comment>
<protein>
    <submittedName>
        <fullName evidence="1">Uncharacterized protein</fullName>
    </submittedName>
</protein>
<dbReference type="AlphaFoldDB" id="A0A0G0CM56"/>
<sequence>MPDRIGQSNFFNVFSNEYFINVETGETVHGKIQVRVEELDGKLLRVQAGQRIHSVDGDKIEDFLKVVRQD</sequence>
<dbReference type="Proteomes" id="UP000034778">
    <property type="component" value="Unassembled WGS sequence"/>
</dbReference>